<dbReference type="Pfam" id="PF05930">
    <property type="entry name" value="Phage_AlpA"/>
    <property type="match status" value="1"/>
</dbReference>
<dbReference type="InterPro" id="IPR010260">
    <property type="entry name" value="AlpA"/>
</dbReference>
<sequence length="65" mass="7604">MKNMTAYLRDIDVATRYDVSRPTIWRWVKYGKFPQPIKLSNGATRWRISDLLDWELSQNSTGGAQ</sequence>
<dbReference type="Gene3D" id="1.10.238.160">
    <property type="match status" value="1"/>
</dbReference>
<accession>F8LCB5</accession>
<dbReference type="SUPFAM" id="SSF46955">
    <property type="entry name" value="Putative DNA-binding domain"/>
    <property type="match status" value="1"/>
</dbReference>
<protein>
    <submittedName>
        <fullName evidence="1">Phage transcriptional regulator, AlpA</fullName>
    </submittedName>
</protein>
<gene>
    <name evidence="1" type="ORF">WCH_CV17540</name>
</gene>
<evidence type="ECO:0000313" key="1">
    <source>
        <dbReference type="EMBL" id="CCB91129.1"/>
    </source>
</evidence>
<dbReference type="AlphaFoldDB" id="F8LCB5"/>
<dbReference type="EMBL" id="FR872650">
    <property type="protein sequence ID" value="CCB91129.1"/>
    <property type="molecule type" value="Genomic_DNA"/>
</dbReference>
<dbReference type="InterPro" id="IPR009061">
    <property type="entry name" value="DNA-bd_dom_put_sf"/>
</dbReference>
<reference evidence="1" key="1">
    <citation type="submission" date="2011-05" db="EMBL/GenBank/DDBJ databases">
        <title>Unity in variety -- the pan-genome of the Chlamydiae.</title>
        <authorList>
            <person name="Collingro A."/>
            <person name="Tischler P."/>
            <person name="Weinmaier T."/>
            <person name="Penz T."/>
            <person name="Heinz E."/>
            <person name="Brunham R.C."/>
            <person name="Read T.D."/>
            <person name="Bavoil P.M."/>
            <person name="Sachse K."/>
            <person name="Kahane S."/>
            <person name="Friedman M.G."/>
            <person name="Rattei T."/>
            <person name="Myers G.S.A."/>
            <person name="Horn M."/>
        </authorList>
    </citation>
    <scope>NUCLEOTIDE SEQUENCE</scope>
    <source>
        <strain evidence="1">2032/99</strain>
    </source>
</reference>
<proteinExistence type="predicted"/>
<name>F8LCB5_9BACT</name>
<organism evidence="1">
    <name type="scientific">Waddlia chondrophila 2032/99</name>
    <dbReference type="NCBI Taxonomy" id="765953"/>
    <lineage>
        <taxon>Bacteria</taxon>
        <taxon>Pseudomonadati</taxon>
        <taxon>Chlamydiota</taxon>
        <taxon>Chlamydiia</taxon>
        <taxon>Parachlamydiales</taxon>
        <taxon>Waddliaceae</taxon>
        <taxon>Waddlia</taxon>
    </lineage>
</organism>